<reference evidence="8 9" key="1">
    <citation type="submission" date="2016-10" db="EMBL/GenBank/DDBJ databases">
        <authorList>
            <person name="de Groot N.N."/>
        </authorList>
    </citation>
    <scope>NUCLEOTIDE SEQUENCE [LARGE SCALE GENOMIC DNA]</scope>
    <source>
        <strain evidence="8 9">DSM 23126</strain>
    </source>
</reference>
<keyword evidence="4 5" id="KW-0648">Protein biosynthesis</keyword>
<dbReference type="InterPro" id="IPR036191">
    <property type="entry name" value="RRF_sf"/>
</dbReference>
<gene>
    <name evidence="5" type="primary">frr</name>
    <name evidence="8" type="ORF">SAMN05421781_0252</name>
</gene>
<evidence type="ECO:0000256" key="3">
    <source>
        <dbReference type="ARBA" id="ARBA00022490"/>
    </source>
</evidence>
<evidence type="ECO:0000313" key="8">
    <source>
        <dbReference type="EMBL" id="SDW04655.1"/>
    </source>
</evidence>
<evidence type="ECO:0000259" key="7">
    <source>
        <dbReference type="Pfam" id="PF01765"/>
    </source>
</evidence>
<evidence type="ECO:0000256" key="4">
    <source>
        <dbReference type="ARBA" id="ARBA00022917"/>
    </source>
</evidence>
<dbReference type="GO" id="GO:0043023">
    <property type="term" value="F:ribosomal large subunit binding"/>
    <property type="evidence" value="ECO:0007669"/>
    <property type="project" value="TreeGrafter"/>
</dbReference>
<dbReference type="InterPro" id="IPR023584">
    <property type="entry name" value="Ribosome_recyc_fac_dom"/>
</dbReference>
<keyword evidence="9" id="KW-1185">Reference proteome</keyword>
<comment type="subcellular location">
    <subcellularLocation>
        <location evidence="1 5">Cytoplasm</location>
    </subcellularLocation>
</comment>
<protein>
    <recommendedName>
        <fullName evidence="5">Ribosome-recycling factor</fullName>
        <shortName evidence="5">RRF</shortName>
    </recommendedName>
    <alternativeName>
        <fullName evidence="5">Ribosome-releasing factor</fullName>
    </alternativeName>
</protein>
<dbReference type="NCBIfam" id="TIGR00496">
    <property type="entry name" value="frr"/>
    <property type="match status" value="1"/>
</dbReference>
<dbReference type="CDD" id="cd00520">
    <property type="entry name" value="RRF"/>
    <property type="match status" value="1"/>
</dbReference>
<dbReference type="STRING" id="1122204.SAMN05421781_0252"/>
<comment type="similarity">
    <text evidence="2 5">Belongs to the RRF family.</text>
</comment>
<dbReference type="HAMAP" id="MF_00040">
    <property type="entry name" value="RRF"/>
    <property type="match status" value="1"/>
</dbReference>
<dbReference type="RefSeq" id="WP_091610313.1">
    <property type="nucleotide sequence ID" value="NZ_FNNC01000001.1"/>
</dbReference>
<evidence type="ECO:0000256" key="1">
    <source>
        <dbReference type="ARBA" id="ARBA00004496"/>
    </source>
</evidence>
<evidence type="ECO:0000256" key="5">
    <source>
        <dbReference type="HAMAP-Rule" id="MF_00040"/>
    </source>
</evidence>
<keyword evidence="6" id="KW-0175">Coiled coil</keyword>
<sequence length="184" mass="20870">MAHDIKATEEKMKKSVDSLSRELATLRTGRANASMLDRVVVDYYGAEVPLQQLATITVPEGRLLVVTPFDKSSIKDVEKGIQKAELGLNPSNDGEIIRIPIPAMTEDRRKEMTKLINKYAEEARVAIRNIRRDANDTLKKDEKSNEITEDDLKREQEQVQKATDKYIAQVDQAAEQKEKEVMEV</sequence>
<proteinExistence type="inferred from homology"/>
<accession>A0A1H2QC42</accession>
<name>A0A1H2QC42_9BACI</name>
<dbReference type="AlphaFoldDB" id="A0A1H2QC42"/>
<dbReference type="OrthoDB" id="9804006at2"/>
<dbReference type="FunFam" id="1.10.132.20:FF:000001">
    <property type="entry name" value="Ribosome-recycling factor"/>
    <property type="match status" value="1"/>
</dbReference>
<organism evidence="8 9">
    <name type="scientific">Marinococcus luteus</name>
    <dbReference type="NCBI Taxonomy" id="1122204"/>
    <lineage>
        <taxon>Bacteria</taxon>
        <taxon>Bacillati</taxon>
        <taxon>Bacillota</taxon>
        <taxon>Bacilli</taxon>
        <taxon>Bacillales</taxon>
        <taxon>Bacillaceae</taxon>
        <taxon>Marinococcus</taxon>
    </lineage>
</organism>
<dbReference type="GO" id="GO:0005737">
    <property type="term" value="C:cytoplasm"/>
    <property type="evidence" value="ECO:0007669"/>
    <property type="project" value="UniProtKB-SubCell"/>
</dbReference>
<evidence type="ECO:0000256" key="6">
    <source>
        <dbReference type="SAM" id="Coils"/>
    </source>
</evidence>
<keyword evidence="3 5" id="KW-0963">Cytoplasm</keyword>
<dbReference type="EMBL" id="FNNC01000001">
    <property type="protein sequence ID" value="SDW04655.1"/>
    <property type="molecule type" value="Genomic_DNA"/>
</dbReference>
<dbReference type="PANTHER" id="PTHR20982">
    <property type="entry name" value="RIBOSOME RECYCLING FACTOR"/>
    <property type="match status" value="1"/>
</dbReference>
<dbReference type="SUPFAM" id="SSF55194">
    <property type="entry name" value="Ribosome recycling factor, RRF"/>
    <property type="match status" value="1"/>
</dbReference>
<feature type="domain" description="Ribosome recycling factor" evidence="7">
    <location>
        <begin position="19"/>
        <end position="182"/>
    </location>
</feature>
<dbReference type="Pfam" id="PF01765">
    <property type="entry name" value="RRF"/>
    <property type="match status" value="1"/>
</dbReference>
<dbReference type="GO" id="GO:0006415">
    <property type="term" value="P:translational termination"/>
    <property type="evidence" value="ECO:0007669"/>
    <property type="project" value="UniProtKB-UniRule"/>
</dbReference>
<dbReference type="Gene3D" id="3.30.1360.40">
    <property type="match status" value="1"/>
</dbReference>
<dbReference type="InterPro" id="IPR002661">
    <property type="entry name" value="Ribosome_recyc_fac"/>
</dbReference>
<evidence type="ECO:0000256" key="2">
    <source>
        <dbReference type="ARBA" id="ARBA00005912"/>
    </source>
</evidence>
<evidence type="ECO:0000313" key="9">
    <source>
        <dbReference type="Proteomes" id="UP000199488"/>
    </source>
</evidence>
<dbReference type="FunFam" id="3.30.1360.40:FF:000001">
    <property type="entry name" value="Ribosome-recycling factor"/>
    <property type="match status" value="1"/>
</dbReference>
<dbReference type="Gene3D" id="1.10.132.20">
    <property type="entry name" value="Ribosome-recycling factor"/>
    <property type="match status" value="1"/>
</dbReference>
<dbReference type="Proteomes" id="UP000199488">
    <property type="component" value="Unassembled WGS sequence"/>
</dbReference>
<feature type="coiled-coil region" evidence="6">
    <location>
        <begin position="138"/>
        <end position="165"/>
    </location>
</feature>
<dbReference type="PANTHER" id="PTHR20982:SF3">
    <property type="entry name" value="MITOCHONDRIAL RIBOSOME RECYCLING FACTOR PSEUDO 1"/>
    <property type="match status" value="1"/>
</dbReference>
<comment type="function">
    <text evidence="5">Responsible for the release of ribosomes from messenger RNA at the termination of protein biosynthesis. May increase the efficiency of translation by recycling ribosomes from one round of translation to another.</text>
</comment>